<name>A0A409VUT1_9AGAR</name>
<protein>
    <submittedName>
        <fullName evidence="1">Uncharacterized protein</fullName>
    </submittedName>
</protein>
<dbReference type="Proteomes" id="UP000284842">
    <property type="component" value="Unassembled WGS sequence"/>
</dbReference>
<evidence type="ECO:0000313" key="1">
    <source>
        <dbReference type="EMBL" id="PPQ70007.1"/>
    </source>
</evidence>
<sequence>MFIAYLILAFFHIGLSAYLLSFKPAYRLDTVDNIDITLLQSLRNVSTHIAKIMESSSSSDETLYALIMELQRALNAAVDLVDHDAGAYLNGEQQARDYLKIKVGLQNSLKALELYLMRVRNLSESQPNANARSITVAPLSDVTHERQPTPNPPLFSSIQQSFFEFLGPVATTPIESTSPTTSNITNNILYMPTSLNRVGNVSGSKFLRSETREDYSKVNYERRPYLLPSNKISIKSSRA</sequence>
<reference evidence="1 2" key="1">
    <citation type="journal article" date="2018" name="Evol. Lett.">
        <title>Horizontal gene cluster transfer increased hallucinogenic mushroom diversity.</title>
        <authorList>
            <person name="Reynolds H.T."/>
            <person name="Vijayakumar V."/>
            <person name="Gluck-Thaler E."/>
            <person name="Korotkin H.B."/>
            <person name="Matheny P.B."/>
            <person name="Slot J.C."/>
        </authorList>
    </citation>
    <scope>NUCLEOTIDE SEQUENCE [LARGE SCALE GENOMIC DNA]</scope>
    <source>
        <strain evidence="1 2">2629</strain>
    </source>
</reference>
<dbReference type="InParanoid" id="A0A409VUT1"/>
<accession>A0A409VUT1</accession>
<comment type="caution">
    <text evidence="1">The sequence shown here is derived from an EMBL/GenBank/DDBJ whole genome shotgun (WGS) entry which is preliminary data.</text>
</comment>
<dbReference type="EMBL" id="NHTK01005968">
    <property type="protein sequence ID" value="PPQ70007.1"/>
    <property type="molecule type" value="Genomic_DNA"/>
</dbReference>
<organism evidence="1 2">
    <name type="scientific">Panaeolus cyanescens</name>
    <dbReference type="NCBI Taxonomy" id="181874"/>
    <lineage>
        <taxon>Eukaryota</taxon>
        <taxon>Fungi</taxon>
        <taxon>Dikarya</taxon>
        <taxon>Basidiomycota</taxon>
        <taxon>Agaricomycotina</taxon>
        <taxon>Agaricomycetes</taxon>
        <taxon>Agaricomycetidae</taxon>
        <taxon>Agaricales</taxon>
        <taxon>Agaricineae</taxon>
        <taxon>Galeropsidaceae</taxon>
        <taxon>Panaeolus</taxon>
    </lineage>
</organism>
<evidence type="ECO:0000313" key="2">
    <source>
        <dbReference type="Proteomes" id="UP000284842"/>
    </source>
</evidence>
<dbReference type="AlphaFoldDB" id="A0A409VUT1"/>
<gene>
    <name evidence="1" type="ORF">CVT24_003782</name>
</gene>
<keyword evidence="2" id="KW-1185">Reference proteome</keyword>
<proteinExistence type="predicted"/>